<accession>A0A409Y233</accession>
<dbReference type="InterPro" id="IPR003347">
    <property type="entry name" value="JmjC_dom"/>
</dbReference>
<dbReference type="PANTHER" id="PTHR12549">
    <property type="entry name" value="JMJC DOMAIN-CONTAINING HISTONE DEMETHYLATION PROTEIN"/>
    <property type="match status" value="1"/>
</dbReference>
<proteinExistence type="predicted"/>
<keyword evidence="2" id="KW-0479">Metal-binding</keyword>
<sequence>MYFDTGVGSNCKGGHEVGGEEEEEDAERCSRVWPRGHVGIAIVLFGGVHKSQKAVRDPLSLCIHNPFLPFQPRFRPDTAGFPSGFPMNAVQDPTKKTSINSLLNPQEASGYPHNISGITPAPVVQVQTASQLHSNGSQFAQPSFHLRAASWEDSRKPEIRGLGRTMRGDTRIENLRGNLPLTNITNPTRPTFHTPTLTQMKGPVPTIRAIRMVQIQLTSHYGHLQGAYSQAVENYPPQGHEIAVVPSIYPDGLRIVPSPFSAGAPSTSKRKDPEGAASAPKPKRPRAKAKQSGSETPSSSTPANSRRGYSAKKRSEAALISAQNDALQRAQLERQDSVFDPTLLPVSLVPELQFARCMSNRYKNEEFPRCVSCTRRWAGDTCRFQGIRYFMRDAHRRLYGISFTEQSSQQGVQPSPMEFPTKWNRRFEKEHIRRTKLSIAKALLKTLKAEQEHLKIGQMIRRPRECDVRATCDTCMTSLFSTSFMCRLCGREVCNECFQQVKSLTARPPNATVEDIQALTARREKFTNANPFFLTCTKRNDHGVDDFTAVTRFVKPELDKAIKEMEEIQAELSQDSQARETSDAAQKPSQGAEQGAPNGSTSNSEPAPPKPVESAPVVVSTVRNQDIDPVLLPPNPPPAPNDYDDQAEFPDPLTSPIRDNYTPANAPPRTTEIPVDRLQIIPASYYDPPTGDLAGSPFPSFSELWRAGLPLLVKGVLPRFKIRWTPRYFIDRYGEQSCLVVECQTDTNKRVSVREFFEAFGSYEGRKECWKLKDWPPTADFKNTFPELYEDFSQAVPVPDYVRRDGVFNIGSHFPSNTVKPDLGPKMYNSMASSEDPGSKGSTRLHMDMADAFNVMLHAEPCPDGSEGYAVWDLYRAEDSNKIRAFLRKRFGYGPHPPRKDANALAAAAAAAAADGAAKGAPQQNFQVVGHDPIHGQQFYLDVELRKALYDEYGVKSLRVYQRPGDGVFIPAGCAHQVANISDCIKIAVDFVSPENIDRCEQLTKEFREQNQSKVWKEDVLQLRTMMWFAWQSCSLREEELDKQEAAAAAHAANGMNIDRNGHGPPNNYRAVEGS</sequence>
<dbReference type="PANTHER" id="PTHR12549:SF38">
    <property type="entry name" value="JMJC DOMAIN-CONTAINING HISTONE DEMETHYLASE 2, ISOFORM A"/>
    <property type="match status" value="1"/>
</dbReference>
<organism evidence="6 7">
    <name type="scientific">Gymnopilus dilepis</name>
    <dbReference type="NCBI Taxonomy" id="231916"/>
    <lineage>
        <taxon>Eukaryota</taxon>
        <taxon>Fungi</taxon>
        <taxon>Dikarya</taxon>
        <taxon>Basidiomycota</taxon>
        <taxon>Agaricomycotina</taxon>
        <taxon>Agaricomycetes</taxon>
        <taxon>Agaricomycetidae</taxon>
        <taxon>Agaricales</taxon>
        <taxon>Agaricineae</taxon>
        <taxon>Hymenogastraceae</taxon>
        <taxon>Gymnopilus</taxon>
    </lineage>
</organism>
<dbReference type="GO" id="GO:0006357">
    <property type="term" value="P:regulation of transcription by RNA polymerase II"/>
    <property type="evidence" value="ECO:0007669"/>
    <property type="project" value="TreeGrafter"/>
</dbReference>
<evidence type="ECO:0000313" key="7">
    <source>
        <dbReference type="Proteomes" id="UP000284706"/>
    </source>
</evidence>
<keyword evidence="7" id="KW-1185">Reference proteome</keyword>
<feature type="compositionally biased region" description="Polar residues" evidence="4">
    <location>
        <begin position="583"/>
        <end position="605"/>
    </location>
</feature>
<dbReference type="InParanoid" id="A0A409Y233"/>
<dbReference type="Proteomes" id="UP000284706">
    <property type="component" value="Unassembled WGS sequence"/>
</dbReference>
<feature type="domain" description="JmjC" evidence="5">
    <location>
        <begin position="803"/>
        <end position="1008"/>
    </location>
</feature>
<reference evidence="6 7" key="1">
    <citation type="journal article" date="2018" name="Evol. Lett.">
        <title>Horizontal gene cluster transfer increased hallucinogenic mushroom diversity.</title>
        <authorList>
            <person name="Reynolds H.T."/>
            <person name="Vijayakumar V."/>
            <person name="Gluck-Thaler E."/>
            <person name="Korotkin H.B."/>
            <person name="Matheny P.B."/>
            <person name="Slot J.C."/>
        </authorList>
    </citation>
    <scope>NUCLEOTIDE SEQUENCE [LARGE SCALE GENOMIC DNA]</scope>
    <source>
        <strain evidence="6 7">SRW20</strain>
    </source>
</reference>
<feature type="region of interest" description="Disordered" evidence="4">
    <location>
        <begin position="1054"/>
        <end position="1075"/>
    </location>
</feature>
<dbReference type="GO" id="GO:0000785">
    <property type="term" value="C:chromatin"/>
    <property type="evidence" value="ECO:0007669"/>
    <property type="project" value="TreeGrafter"/>
</dbReference>
<evidence type="ECO:0000256" key="1">
    <source>
        <dbReference type="ARBA" id="ARBA00004123"/>
    </source>
</evidence>
<dbReference type="Pfam" id="PF02373">
    <property type="entry name" value="JmjC"/>
    <property type="match status" value="1"/>
</dbReference>
<dbReference type="CDD" id="cd00065">
    <property type="entry name" value="FYVE_like_SF"/>
    <property type="match status" value="1"/>
</dbReference>
<dbReference type="OrthoDB" id="1667110at2759"/>
<dbReference type="SUPFAM" id="SSF51197">
    <property type="entry name" value="Clavaminate synthase-like"/>
    <property type="match status" value="1"/>
</dbReference>
<dbReference type="STRING" id="231916.A0A409Y233"/>
<evidence type="ECO:0000313" key="6">
    <source>
        <dbReference type="EMBL" id="PPQ97104.1"/>
    </source>
</evidence>
<feature type="compositionally biased region" description="Polar residues" evidence="4">
    <location>
        <begin position="291"/>
        <end position="304"/>
    </location>
</feature>
<evidence type="ECO:0000256" key="2">
    <source>
        <dbReference type="ARBA" id="ARBA00022723"/>
    </source>
</evidence>
<dbReference type="GO" id="GO:0003712">
    <property type="term" value="F:transcription coregulator activity"/>
    <property type="evidence" value="ECO:0007669"/>
    <property type="project" value="TreeGrafter"/>
</dbReference>
<dbReference type="EMBL" id="NHYE01001291">
    <property type="protein sequence ID" value="PPQ97104.1"/>
    <property type="molecule type" value="Genomic_DNA"/>
</dbReference>
<gene>
    <name evidence="6" type="ORF">CVT26_001009</name>
</gene>
<dbReference type="PROSITE" id="PS51184">
    <property type="entry name" value="JMJC"/>
    <property type="match status" value="1"/>
</dbReference>
<comment type="subcellular location">
    <subcellularLocation>
        <location evidence="1">Nucleus</location>
    </subcellularLocation>
</comment>
<feature type="region of interest" description="Disordered" evidence="4">
    <location>
        <begin position="568"/>
        <end position="670"/>
    </location>
</feature>
<evidence type="ECO:0000259" key="5">
    <source>
        <dbReference type="PROSITE" id="PS51184"/>
    </source>
</evidence>
<feature type="compositionally biased region" description="Pro residues" evidence="4">
    <location>
        <begin position="631"/>
        <end position="640"/>
    </location>
</feature>
<dbReference type="GO" id="GO:0032454">
    <property type="term" value="F:histone H3K9 demethylase activity"/>
    <property type="evidence" value="ECO:0007669"/>
    <property type="project" value="InterPro"/>
</dbReference>
<feature type="region of interest" description="Disordered" evidence="4">
    <location>
        <begin position="259"/>
        <end position="317"/>
    </location>
</feature>
<dbReference type="CDD" id="cd02208">
    <property type="entry name" value="cupin_RmlC-like"/>
    <property type="match status" value="1"/>
</dbReference>
<dbReference type="GO" id="GO:0031490">
    <property type="term" value="F:chromatin DNA binding"/>
    <property type="evidence" value="ECO:0007669"/>
    <property type="project" value="TreeGrafter"/>
</dbReference>
<evidence type="ECO:0000256" key="4">
    <source>
        <dbReference type="SAM" id="MobiDB-lite"/>
    </source>
</evidence>
<dbReference type="AlphaFoldDB" id="A0A409Y233"/>
<evidence type="ECO:0000256" key="3">
    <source>
        <dbReference type="ARBA" id="ARBA00023242"/>
    </source>
</evidence>
<dbReference type="SMART" id="SM00558">
    <property type="entry name" value="JmjC"/>
    <property type="match status" value="1"/>
</dbReference>
<keyword evidence="3" id="KW-0539">Nucleus</keyword>
<protein>
    <recommendedName>
        <fullName evidence="5">JmjC domain-containing protein</fullName>
    </recommendedName>
</protein>
<feature type="region of interest" description="Disordered" evidence="4">
    <location>
        <begin position="1"/>
        <end position="26"/>
    </location>
</feature>
<dbReference type="Gene3D" id="2.60.120.650">
    <property type="entry name" value="Cupin"/>
    <property type="match status" value="1"/>
</dbReference>
<dbReference type="GO" id="GO:0046872">
    <property type="term" value="F:metal ion binding"/>
    <property type="evidence" value="ECO:0007669"/>
    <property type="project" value="UniProtKB-KW"/>
</dbReference>
<name>A0A409Y233_9AGAR</name>
<comment type="caution">
    <text evidence="6">The sequence shown here is derived from an EMBL/GenBank/DDBJ whole genome shotgun (WGS) entry which is preliminary data.</text>
</comment>
<dbReference type="InterPro" id="IPR045109">
    <property type="entry name" value="LSDs-like"/>
</dbReference>
<dbReference type="GO" id="GO:0000118">
    <property type="term" value="C:histone deacetylase complex"/>
    <property type="evidence" value="ECO:0007669"/>
    <property type="project" value="TreeGrafter"/>
</dbReference>